<sequence>MKIVILDGYTLNPGDLSWDTLKKHGNLLVYDRTPFDSEEIIKRIGDADIVYTNKTPLSEEVIKKAPNLKYIGVLATGYNVIDIVSAKEKGIIVTNVPAYSTISVAQFTMALILEMCHHIGGHSTAVKNGQWTKSPDFCFWNSPLIELEGKTLGIIGFGSIGQATSKLAQAFGLKILFNNRSKKIELESVTCKQVDLDELFAKSDIISLHCPLIESTQGIINSENIMKMKDGVMILNTARGGLVVEQDLADALNSEKVFGAAVDVVSEEPIKADNPLLKAKNCIITPHIAWAPKEARKRLMNITVENLKAYLNGNPINIVNA</sequence>
<feature type="domain" description="D-isomer specific 2-hydroxyacid dehydrogenase catalytic" evidence="5">
    <location>
        <begin position="17"/>
        <end position="320"/>
    </location>
</feature>
<evidence type="ECO:0000259" key="6">
    <source>
        <dbReference type="Pfam" id="PF02826"/>
    </source>
</evidence>
<evidence type="ECO:0000313" key="9">
    <source>
        <dbReference type="Proteomes" id="UP001302806"/>
    </source>
</evidence>
<dbReference type="Proteomes" id="UP001303407">
    <property type="component" value="Chromosome"/>
</dbReference>
<protein>
    <submittedName>
        <fullName evidence="7">D-2-hydroxyacid dehydrogenase</fullName>
    </submittedName>
</protein>
<evidence type="ECO:0000256" key="4">
    <source>
        <dbReference type="RuleBase" id="RU003719"/>
    </source>
</evidence>
<dbReference type="PROSITE" id="PS00671">
    <property type="entry name" value="D_2_HYDROXYACID_DH_3"/>
    <property type="match status" value="1"/>
</dbReference>
<feature type="domain" description="D-isomer specific 2-hydroxyacid dehydrogenase NAD-binding" evidence="6">
    <location>
        <begin position="109"/>
        <end position="289"/>
    </location>
</feature>
<dbReference type="PANTHER" id="PTHR43761">
    <property type="entry name" value="D-ISOMER SPECIFIC 2-HYDROXYACID DEHYDROGENASE FAMILY PROTEIN (AFU_ORTHOLOGUE AFUA_1G13630)"/>
    <property type="match status" value="1"/>
</dbReference>
<evidence type="ECO:0000313" key="10">
    <source>
        <dbReference type="Proteomes" id="UP001303407"/>
    </source>
</evidence>
<dbReference type="Pfam" id="PF02826">
    <property type="entry name" value="2-Hacid_dh_C"/>
    <property type="match status" value="1"/>
</dbReference>
<evidence type="ECO:0000259" key="5">
    <source>
        <dbReference type="Pfam" id="PF00389"/>
    </source>
</evidence>
<evidence type="ECO:0000256" key="1">
    <source>
        <dbReference type="ARBA" id="ARBA00005854"/>
    </source>
</evidence>
<dbReference type="Proteomes" id="UP001302806">
    <property type="component" value="Chromosome"/>
</dbReference>
<dbReference type="InterPro" id="IPR006139">
    <property type="entry name" value="D-isomer_2_OHA_DH_cat_dom"/>
</dbReference>
<organism evidence="7 9">
    <name type="scientific">Thalassobellus suaedae</name>
    <dbReference type="NCBI Taxonomy" id="3074124"/>
    <lineage>
        <taxon>Bacteria</taxon>
        <taxon>Pseudomonadati</taxon>
        <taxon>Bacteroidota</taxon>
        <taxon>Flavobacteriia</taxon>
        <taxon>Flavobacteriales</taxon>
        <taxon>Flavobacteriaceae</taxon>
        <taxon>Thalassobellus</taxon>
    </lineage>
</organism>
<evidence type="ECO:0000313" key="8">
    <source>
        <dbReference type="EMBL" id="WNH12873.1"/>
    </source>
</evidence>
<dbReference type="EMBL" id="CP134537">
    <property type="protein sequence ID" value="WNH07582.1"/>
    <property type="molecule type" value="Genomic_DNA"/>
</dbReference>
<reference evidence="9 10" key="1">
    <citation type="submission" date="2023-09" db="EMBL/GenBank/DDBJ databases">
        <title>Thalassobella suaedae gen. nov., sp. nov., a marine bacterium of the family Flavobacteriaceae isolated from a halophyte Suaeda japonica.</title>
        <authorList>
            <person name="Lee S.Y."/>
            <person name="Hwang C.Y."/>
        </authorList>
    </citation>
    <scope>NUCLEOTIDE SEQUENCE [LARGE SCALE GENOMIC DNA]</scope>
    <source>
        <strain evidence="8 10">HL-DH10</strain>
        <strain evidence="7 9">HL-DH14</strain>
    </source>
</reference>
<keyword evidence="10" id="KW-1185">Reference proteome</keyword>
<dbReference type="PANTHER" id="PTHR43761:SF1">
    <property type="entry name" value="D-ISOMER SPECIFIC 2-HYDROXYACID DEHYDROGENASE CATALYTIC DOMAIN-CONTAINING PROTEIN-RELATED"/>
    <property type="match status" value="1"/>
</dbReference>
<dbReference type="InterPro" id="IPR036291">
    <property type="entry name" value="NAD(P)-bd_dom_sf"/>
</dbReference>
<dbReference type="EMBL" id="CP134536">
    <property type="protein sequence ID" value="WNH12873.1"/>
    <property type="molecule type" value="Genomic_DNA"/>
</dbReference>
<gene>
    <name evidence="8" type="ORF">RHP49_01150</name>
    <name evidence="7" type="ORF">RHP51_10160</name>
</gene>
<dbReference type="CDD" id="cd12162">
    <property type="entry name" value="2-Hacid_dh_4"/>
    <property type="match status" value="1"/>
</dbReference>
<dbReference type="InterPro" id="IPR050418">
    <property type="entry name" value="D-iso_2-hydroxyacid_DH_PdxB"/>
</dbReference>
<dbReference type="SUPFAM" id="SSF52283">
    <property type="entry name" value="Formate/glycerate dehydrogenase catalytic domain-like"/>
    <property type="match status" value="1"/>
</dbReference>
<keyword evidence="3" id="KW-0520">NAD</keyword>
<dbReference type="InterPro" id="IPR006140">
    <property type="entry name" value="D-isomer_DH_NAD-bd"/>
</dbReference>
<proteinExistence type="inferred from homology"/>
<dbReference type="PROSITE" id="PS00670">
    <property type="entry name" value="D_2_HYDROXYACID_DH_2"/>
    <property type="match status" value="1"/>
</dbReference>
<accession>A0ABY9XP35</accession>
<dbReference type="Pfam" id="PF00389">
    <property type="entry name" value="2-Hacid_dh"/>
    <property type="match status" value="1"/>
</dbReference>
<name>A0ABY9XP35_9FLAO</name>
<dbReference type="Gene3D" id="3.40.50.720">
    <property type="entry name" value="NAD(P)-binding Rossmann-like Domain"/>
    <property type="match status" value="2"/>
</dbReference>
<dbReference type="InterPro" id="IPR029753">
    <property type="entry name" value="D-isomer_DH_CS"/>
</dbReference>
<evidence type="ECO:0000313" key="7">
    <source>
        <dbReference type="EMBL" id="WNH07582.1"/>
    </source>
</evidence>
<dbReference type="SUPFAM" id="SSF51735">
    <property type="entry name" value="NAD(P)-binding Rossmann-fold domains"/>
    <property type="match status" value="1"/>
</dbReference>
<evidence type="ECO:0000256" key="3">
    <source>
        <dbReference type="ARBA" id="ARBA00023027"/>
    </source>
</evidence>
<comment type="similarity">
    <text evidence="1 4">Belongs to the D-isomer specific 2-hydroxyacid dehydrogenase family.</text>
</comment>
<evidence type="ECO:0000256" key="2">
    <source>
        <dbReference type="ARBA" id="ARBA00023002"/>
    </source>
</evidence>
<dbReference type="RefSeq" id="WP_415862854.1">
    <property type="nucleotide sequence ID" value="NZ_CP134536.1"/>
</dbReference>
<keyword evidence="2 4" id="KW-0560">Oxidoreductase</keyword>